<dbReference type="AlphaFoldDB" id="A0A7H9HQY9"/>
<dbReference type="InterPro" id="IPR009449">
    <property type="entry name" value="Sec2_N"/>
</dbReference>
<accession>A0A7H9HQY9</accession>
<dbReference type="CDD" id="cd21044">
    <property type="entry name" value="Rab11BD_RAB3IP_like"/>
    <property type="match status" value="1"/>
</dbReference>
<dbReference type="OrthoDB" id="1748564at2759"/>
<feature type="region of interest" description="Disordered" evidence="2">
    <location>
        <begin position="410"/>
        <end position="431"/>
    </location>
</feature>
<dbReference type="GO" id="GO:0005085">
    <property type="term" value="F:guanyl-nucleotide exchange factor activity"/>
    <property type="evidence" value="ECO:0007669"/>
    <property type="project" value="InterPro"/>
</dbReference>
<evidence type="ECO:0000259" key="3">
    <source>
        <dbReference type="Pfam" id="PF06428"/>
    </source>
</evidence>
<dbReference type="GO" id="GO:0006887">
    <property type="term" value="P:exocytosis"/>
    <property type="evidence" value="ECO:0007669"/>
    <property type="project" value="TreeGrafter"/>
</dbReference>
<dbReference type="SUPFAM" id="SSF144284">
    <property type="entry name" value="Sec2 N-terminal region"/>
    <property type="match status" value="1"/>
</dbReference>
<evidence type="ECO:0000256" key="1">
    <source>
        <dbReference type="ARBA" id="ARBA00023054"/>
    </source>
</evidence>
<keyword evidence="1" id="KW-0175">Coiled coil</keyword>
<dbReference type="InterPro" id="IPR040351">
    <property type="entry name" value="RAB3IL/RAB3IP/Sec2"/>
</dbReference>
<evidence type="ECO:0000256" key="2">
    <source>
        <dbReference type="SAM" id="MobiDB-lite"/>
    </source>
</evidence>
<dbReference type="GO" id="GO:0051286">
    <property type="term" value="C:cell tip"/>
    <property type="evidence" value="ECO:0007669"/>
    <property type="project" value="TreeGrafter"/>
</dbReference>
<protein>
    <recommendedName>
        <fullName evidence="3">GDP/GTP exchange factor Sec2 N-terminal domain-containing protein</fullName>
    </recommendedName>
</protein>
<organism evidence="4 5">
    <name type="scientific">Torulaspora globosa</name>
    <dbReference type="NCBI Taxonomy" id="48254"/>
    <lineage>
        <taxon>Eukaryota</taxon>
        <taxon>Fungi</taxon>
        <taxon>Dikarya</taxon>
        <taxon>Ascomycota</taxon>
        <taxon>Saccharomycotina</taxon>
        <taxon>Saccharomycetes</taxon>
        <taxon>Saccharomycetales</taxon>
        <taxon>Saccharomycetaceae</taxon>
        <taxon>Torulaspora</taxon>
    </lineage>
</organism>
<proteinExistence type="predicted"/>
<feature type="compositionally biased region" description="Acidic residues" evidence="2">
    <location>
        <begin position="536"/>
        <end position="545"/>
    </location>
</feature>
<dbReference type="Proteomes" id="UP000510647">
    <property type="component" value="Chromosome 2"/>
</dbReference>
<feature type="compositionally biased region" description="Polar residues" evidence="2">
    <location>
        <begin position="574"/>
        <end position="612"/>
    </location>
</feature>
<dbReference type="PANTHER" id="PTHR14430:SF0">
    <property type="entry name" value="SEC2P DOMAIN-CONTAINING PROTEIN"/>
    <property type="match status" value="1"/>
</dbReference>
<dbReference type="PANTHER" id="PTHR14430">
    <property type="entry name" value="RABIN3-RELATED"/>
    <property type="match status" value="1"/>
</dbReference>
<sequence>MGDQPEESERVSVQISSLSTQLIESIEKQSQLEERLNKANRTIQVQKSIVDEYEEFKLRFGELEDKYNLQIEEIRKLEEGLAAEKELRSTAQKTVEGLNTEIEDLTASLFDEANKMVATARKEGHALEIENSKLMEQLREKDSILEILNLQVKNLKKILQNVEEESVARTAPSVKSSMTDGSTLQLNRASTSSSNKLHDQLSGPIYSPNITSVRYDLELYKEFMKFIAVAPRCETLKETSSSSKLLRRLINDEIQPILRLDNASGLGWIVRRTLMSLMMEGLVVVEPLSGINENFQYGSPTLRSSEFRQVNTKDNHLFNFPSDSPPVAVHDKCSFCSEARDDVLEHARMYVLKTQNKLDDGSLVTTNNFPLCRYCLLKIRQTCEIFAFLRSLKLGTWNLEKVTLTTKDEGRATNDASREEGSPRKEVKSSHRLSVIGGTTKTVPQVNAKIDLAGAPTTNIQRAWLQLCKLRSALHWAHIGIWSIDDSIGQKIGPLVTPINEDNDTGDISSILVGTSNFSLGKADSEDFTIKKGDEGEPTEGETFDFESKDASPAASIPDEQLSMNKPEAEITKPANTNTPQESETNVTHQQDEQSSQELHVTSSNIGKQSPSKPIDAGIDQSDILSADEIRTQPNNSTSSDALKTEHKKTPSDCNGQTDTIDRSSDD</sequence>
<feature type="region of interest" description="Disordered" evidence="2">
    <location>
        <begin position="528"/>
        <end position="667"/>
    </location>
</feature>
<evidence type="ECO:0000313" key="5">
    <source>
        <dbReference type="Proteomes" id="UP000510647"/>
    </source>
</evidence>
<gene>
    <name evidence="4" type="ORF">HG537_0B01010</name>
</gene>
<feature type="compositionally biased region" description="Polar residues" evidence="2">
    <location>
        <begin position="632"/>
        <end position="642"/>
    </location>
</feature>
<dbReference type="Pfam" id="PF25555">
    <property type="entry name" value="RAB3A-like_C"/>
    <property type="match status" value="1"/>
</dbReference>
<evidence type="ECO:0000313" key="4">
    <source>
        <dbReference type="EMBL" id="QLQ78752.1"/>
    </source>
</evidence>
<dbReference type="GO" id="GO:0070319">
    <property type="term" value="C:Golgi to plasma membrane transport vesicle"/>
    <property type="evidence" value="ECO:0007669"/>
    <property type="project" value="TreeGrafter"/>
</dbReference>
<reference evidence="4 5" key="1">
    <citation type="submission" date="2020-06" db="EMBL/GenBank/DDBJ databases">
        <title>The yeast mating-type switching endonuclease HO is a domesticated member of an unorthodox homing genetic element family.</title>
        <authorList>
            <person name="Coughlan A.Y."/>
            <person name="Lombardi L."/>
            <person name="Braun-Galleani S."/>
            <person name="Martos A.R."/>
            <person name="Galeote V."/>
            <person name="Bigey F."/>
            <person name="Dequin S."/>
            <person name="Byrne K.P."/>
            <person name="Wolfe K.H."/>
        </authorList>
    </citation>
    <scope>NUCLEOTIDE SEQUENCE [LARGE SCALE GENOMIC DNA]</scope>
    <source>
        <strain evidence="4 5">CBS2947</strain>
    </source>
</reference>
<keyword evidence="5" id="KW-1185">Reference proteome</keyword>
<dbReference type="Pfam" id="PF06428">
    <property type="entry name" value="Sec2p"/>
    <property type="match status" value="1"/>
</dbReference>
<dbReference type="EMBL" id="CP059268">
    <property type="protein sequence ID" value="QLQ78752.1"/>
    <property type="molecule type" value="Genomic_DNA"/>
</dbReference>
<feature type="compositionally biased region" description="Basic and acidic residues" evidence="2">
    <location>
        <begin position="410"/>
        <end position="429"/>
    </location>
</feature>
<feature type="domain" description="GDP/GTP exchange factor Sec2 N-terminal" evidence="3">
    <location>
        <begin position="29"/>
        <end position="163"/>
    </location>
</feature>
<name>A0A7H9HQY9_9SACH</name>
<dbReference type="Gene3D" id="6.10.140.910">
    <property type="match status" value="1"/>
</dbReference>